<organism evidence="1 2">
    <name type="scientific">Lupinus luteus</name>
    <name type="common">European yellow lupine</name>
    <dbReference type="NCBI Taxonomy" id="3873"/>
    <lineage>
        <taxon>Eukaryota</taxon>
        <taxon>Viridiplantae</taxon>
        <taxon>Streptophyta</taxon>
        <taxon>Embryophyta</taxon>
        <taxon>Tracheophyta</taxon>
        <taxon>Spermatophyta</taxon>
        <taxon>Magnoliopsida</taxon>
        <taxon>eudicotyledons</taxon>
        <taxon>Gunneridae</taxon>
        <taxon>Pentapetalae</taxon>
        <taxon>rosids</taxon>
        <taxon>fabids</taxon>
        <taxon>Fabales</taxon>
        <taxon>Fabaceae</taxon>
        <taxon>Papilionoideae</taxon>
        <taxon>50 kb inversion clade</taxon>
        <taxon>genistoids sensu lato</taxon>
        <taxon>core genistoids</taxon>
        <taxon>Genisteae</taxon>
        <taxon>Lupinus</taxon>
    </lineage>
</organism>
<accession>A0AAV1YAP0</accession>
<dbReference type="AlphaFoldDB" id="A0AAV1YAP0"/>
<comment type="caution">
    <text evidence="1">The sequence shown here is derived from an EMBL/GenBank/DDBJ whole genome shotgun (WGS) entry which is preliminary data.</text>
</comment>
<evidence type="ECO:0000313" key="1">
    <source>
        <dbReference type="EMBL" id="CAL0330965.1"/>
    </source>
</evidence>
<keyword evidence="2" id="KW-1185">Reference proteome</keyword>
<dbReference type="EMBL" id="CAXHTB010000023">
    <property type="protein sequence ID" value="CAL0330965.1"/>
    <property type="molecule type" value="Genomic_DNA"/>
</dbReference>
<name>A0AAV1YAP0_LUPLU</name>
<gene>
    <name evidence="1" type="ORF">LLUT_LOCUS32025</name>
</gene>
<protein>
    <submittedName>
        <fullName evidence="1">Uncharacterized protein</fullName>
    </submittedName>
</protein>
<dbReference type="Proteomes" id="UP001497480">
    <property type="component" value="Unassembled WGS sequence"/>
</dbReference>
<reference evidence="1 2" key="1">
    <citation type="submission" date="2024-03" db="EMBL/GenBank/DDBJ databases">
        <authorList>
            <person name="Martinez-Hernandez J."/>
        </authorList>
    </citation>
    <scope>NUCLEOTIDE SEQUENCE [LARGE SCALE GENOMIC DNA]</scope>
</reference>
<evidence type="ECO:0000313" key="2">
    <source>
        <dbReference type="Proteomes" id="UP001497480"/>
    </source>
</evidence>
<proteinExistence type="predicted"/>
<sequence length="87" mass="9681">MSSSRPSQSSNNSGGSRNTVRIIAQTTSDAKLQANFEESGGYNICDKEHKNSVFIIKGAQRFFSSLQEDQSPSIKRNEVELHQKFIS</sequence>